<gene>
    <name evidence="1" type="ORF">METZ01_LOCUS451228</name>
</gene>
<dbReference type="EMBL" id="UINC01186243">
    <property type="protein sequence ID" value="SVD98374.1"/>
    <property type="molecule type" value="Genomic_DNA"/>
</dbReference>
<dbReference type="PANTHER" id="PTHR43737:SF1">
    <property type="entry name" value="DUF1501 DOMAIN-CONTAINING PROTEIN"/>
    <property type="match status" value="1"/>
</dbReference>
<dbReference type="AlphaFoldDB" id="A0A382ZSC1"/>
<evidence type="ECO:0000313" key="1">
    <source>
        <dbReference type="EMBL" id="SVD98374.1"/>
    </source>
</evidence>
<sequence>GQPLPGSFGEVMTRRKVAGNPLLGPIKTFRPRGQSGLEISDFLPHIAGHADDICVLRSCHGDSVNHPQSVYQMNTGSILMGKPSLGAWVAYGLGTENRDMPAFVVLPDPGGGLKGGPPAWGSGFLPGSFQGTTLRPGANPILNLKPQPGINRRDQRRMLDLTGRLNREHLAARDFDDRLAARINAYELAFRMQSAAPGIVDISRETEATRRLYGIGQKETTEFGIRCLMARRMIEKGVRFVQLYSGDTGGWDAHK</sequence>
<dbReference type="PANTHER" id="PTHR43737">
    <property type="entry name" value="BLL7424 PROTEIN"/>
    <property type="match status" value="1"/>
</dbReference>
<feature type="non-terminal residue" evidence="1">
    <location>
        <position position="255"/>
    </location>
</feature>
<dbReference type="Pfam" id="PF07394">
    <property type="entry name" value="DUF1501"/>
    <property type="match status" value="1"/>
</dbReference>
<dbReference type="InterPro" id="IPR010869">
    <property type="entry name" value="DUF1501"/>
</dbReference>
<feature type="non-terminal residue" evidence="1">
    <location>
        <position position="1"/>
    </location>
</feature>
<organism evidence="1">
    <name type="scientific">marine metagenome</name>
    <dbReference type="NCBI Taxonomy" id="408172"/>
    <lineage>
        <taxon>unclassified sequences</taxon>
        <taxon>metagenomes</taxon>
        <taxon>ecological metagenomes</taxon>
    </lineage>
</organism>
<proteinExistence type="predicted"/>
<evidence type="ECO:0008006" key="2">
    <source>
        <dbReference type="Google" id="ProtNLM"/>
    </source>
</evidence>
<name>A0A382ZSC1_9ZZZZ</name>
<accession>A0A382ZSC1</accession>
<protein>
    <recommendedName>
        <fullName evidence="2">DUF1501 domain-containing protein</fullName>
    </recommendedName>
</protein>
<reference evidence="1" key="1">
    <citation type="submission" date="2018-05" db="EMBL/GenBank/DDBJ databases">
        <authorList>
            <person name="Lanie J.A."/>
            <person name="Ng W.-L."/>
            <person name="Kazmierczak K.M."/>
            <person name="Andrzejewski T.M."/>
            <person name="Davidsen T.M."/>
            <person name="Wayne K.J."/>
            <person name="Tettelin H."/>
            <person name="Glass J.I."/>
            <person name="Rusch D."/>
            <person name="Podicherti R."/>
            <person name="Tsui H.-C.T."/>
            <person name="Winkler M.E."/>
        </authorList>
    </citation>
    <scope>NUCLEOTIDE SEQUENCE</scope>
</reference>